<dbReference type="PATRIC" id="fig|570277.3.peg.1988"/>
<dbReference type="Pfam" id="PF10963">
    <property type="entry name" value="Phage_TAC_10"/>
    <property type="match status" value="1"/>
</dbReference>
<evidence type="ECO:0000313" key="1">
    <source>
        <dbReference type="EMBL" id="AMO55989.1"/>
    </source>
</evidence>
<dbReference type="EMBL" id="CP013251">
    <property type="protein sequence ID" value="AMO55989.1"/>
    <property type="molecule type" value="Genomic_DNA"/>
</dbReference>
<reference evidence="1 2" key="1">
    <citation type="journal article" date="2016" name="Front. Microbiol.">
        <title>Genomic Insight into the Host-Endosymbiont Relationship of Endozoicomonas montiporae CL-33(T) with its Coral Host.</title>
        <authorList>
            <person name="Ding J.-Y."/>
            <person name="Shiu J.-H."/>
            <person name="Chen W.-M."/>
            <person name="Chiang Y.-R."/>
            <person name="Tang S.-L."/>
        </authorList>
    </citation>
    <scope>NUCLEOTIDE SEQUENCE [LARGE SCALE GENOMIC DNA]</scope>
    <source>
        <strain evidence="1 2">CL-33</strain>
    </source>
</reference>
<dbReference type="STRING" id="570277.EZMO1_1846"/>
<sequence>MSRDRNITLELDPEAQELLGIEEMNFKVTLIMYNDCVNGIQPSSKVAPMHNFLVRCSADDETKAAVKKAYQEALTTDLFGLVMEEYKPKVDFAVKK</sequence>
<evidence type="ECO:0000313" key="2">
    <source>
        <dbReference type="Proteomes" id="UP000071065"/>
    </source>
</evidence>
<accession>A0A142BB63</accession>
<dbReference type="AlphaFoldDB" id="A0A142BB63"/>
<dbReference type="OrthoDB" id="5908298at2"/>
<name>A0A142BB63_9GAMM</name>
<dbReference type="RefSeq" id="WP_034873970.1">
    <property type="nucleotide sequence ID" value="NZ_CP013251.1"/>
</dbReference>
<gene>
    <name evidence="1" type="ORF">EZMO1_1846</name>
</gene>
<dbReference type="InterPro" id="IPR024406">
    <property type="entry name" value="TAC-10"/>
</dbReference>
<dbReference type="KEGG" id="emp:EZMO1_1846"/>
<proteinExistence type="predicted"/>
<dbReference type="Proteomes" id="UP000071065">
    <property type="component" value="Chromosome"/>
</dbReference>
<protein>
    <submittedName>
        <fullName evidence="1">Phage protein</fullName>
    </submittedName>
</protein>
<organism evidence="1 2">
    <name type="scientific">Endozoicomonas montiporae CL-33</name>
    <dbReference type="NCBI Taxonomy" id="570277"/>
    <lineage>
        <taxon>Bacteria</taxon>
        <taxon>Pseudomonadati</taxon>
        <taxon>Pseudomonadota</taxon>
        <taxon>Gammaproteobacteria</taxon>
        <taxon>Oceanospirillales</taxon>
        <taxon>Endozoicomonadaceae</taxon>
        <taxon>Endozoicomonas</taxon>
    </lineage>
</organism>